<feature type="binding site" evidence="8">
    <location>
        <begin position="126"/>
        <end position="129"/>
    </location>
    <ligand>
        <name>GTP</name>
        <dbReference type="ChEBI" id="CHEBI:37565"/>
    </ligand>
</feature>
<evidence type="ECO:0000256" key="10">
    <source>
        <dbReference type="RuleBase" id="RU003761"/>
    </source>
</evidence>
<dbReference type="NCBIfam" id="NF000908">
    <property type="entry name" value="PRK00089.1"/>
    <property type="match status" value="1"/>
</dbReference>
<protein>
    <recommendedName>
        <fullName evidence="2 8">GTPase Era</fullName>
    </recommendedName>
</protein>
<dbReference type="InterPro" id="IPR027417">
    <property type="entry name" value="P-loop_NTPase"/>
</dbReference>
<feature type="region of interest" description="G5" evidence="9">
    <location>
        <begin position="155"/>
        <end position="157"/>
    </location>
</feature>
<dbReference type="GO" id="GO:0005525">
    <property type="term" value="F:GTP binding"/>
    <property type="evidence" value="ECO:0007669"/>
    <property type="project" value="UniProtKB-UniRule"/>
</dbReference>
<feature type="binding site" evidence="8">
    <location>
        <begin position="64"/>
        <end position="68"/>
    </location>
    <ligand>
        <name>GTP</name>
        <dbReference type="ChEBI" id="CHEBI:37565"/>
    </ligand>
</feature>
<feature type="region of interest" description="G1" evidence="9">
    <location>
        <begin position="17"/>
        <end position="24"/>
    </location>
</feature>
<evidence type="ECO:0000256" key="1">
    <source>
        <dbReference type="ARBA" id="ARBA00007921"/>
    </source>
</evidence>
<reference evidence="14" key="1">
    <citation type="submission" date="2016-10" db="EMBL/GenBank/DDBJ databases">
        <authorList>
            <person name="Varghese N."/>
            <person name="Submissions S."/>
        </authorList>
    </citation>
    <scope>NUCLEOTIDE SEQUENCE [LARGE SCALE GENOMIC DNA]</scope>
    <source>
        <strain evidence="14">DSM 23664</strain>
    </source>
</reference>
<feature type="binding site" evidence="8">
    <location>
        <begin position="17"/>
        <end position="24"/>
    </location>
    <ligand>
        <name>GTP</name>
        <dbReference type="ChEBI" id="CHEBI:37565"/>
    </ligand>
</feature>
<evidence type="ECO:0000256" key="7">
    <source>
        <dbReference type="ARBA" id="ARBA00023136"/>
    </source>
</evidence>
<comment type="similarity">
    <text evidence="1 8 9 10">Belongs to the TRAFAC class TrmE-Era-EngA-EngB-Septin-like GTPase superfamily. Era GTPase family.</text>
</comment>
<feature type="region of interest" description="G2" evidence="9">
    <location>
        <begin position="43"/>
        <end position="47"/>
    </location>
</feature>
<sequence length="303" mass="34617">MSKQETAYKSGFVSIVGRPNVGKSTLLNRLVGQKIAIMSDKAQTTRNKIQGIHTTDKEQIVFIDTPGIHKPKHRLGDFMVETALSTFNEVDVVLFLVNVAEKRGAGDNYIIEKLKYVESPVFLVLNKIDQVHPDELLPIIDDYNKQMEFAEIVPISAMEGNNVSHLVDTIRTYLPEGPQFYPEDQVTDHPEYFIVSELIREKVLERTREEVPHSIAVVIESMQRNADDKVEVRAVINVERKSQKGIIIGKSGKMIKDIGINARRDIEKLLGDKIYLELFVKVQSDWRDKQTNLKDFGYDKDEY</sequence>
<keyword evidence="7 8" id="KW-0472">Membrane</keyword>
<dbReference type="Pfam" id="PF01926">
    <property type="entry name" value="MMR_HSR1"/>
    <property type="match status" value="1"/>
</dbReference>
<keyword evidence="3 8" id="KW-0690">Ribosome biogenesis</keyword>
<organism evidence="13 14">
    <name type="scientific">Alkalibacterium subtropicum</name>
    <dbReference type="NCBI Taxonomy" id="753702"/>
    <lineage>
        <taxon>Bacteria</taxon>
        <taxon>Bacillati</taxon>
        <taxon>Bacillota</taxon>
        <taxon>Bacilli</taxon>
        <taxon>Lactobacillales</taxon>
        <taxon>Carnobacteriaceae</taxon>
        <taxon>Alkalibacterium</taxon>
    </lineage>
</organism>
<dbReference type="HAMAP" id="MF_00367">
    <property type="entry name" value="GTPase_Era"/>
    <property type="match status" value="1"/>
</dbReference>
<comment type="subcellular location">
    <subcellularLocation>
        <location evidence="8">Cytoplasm</location>
    </subcellularLocation>
    <subcellularLocation>
        <location evidence="8">Cell membrane</location>
        <topology evidence="8">Peripheral membrane protein</topology>
    </subcellularLocation>
</comment>
<evidence type="ECO:0000256" key="6">
    <source>
        <dbReference type="ARBA" id="ARBA00023134"/>
    </source>
</evidence>
<dbReference type="STRING" id="753702.SAMN04488102_10948"/>
<name>A0A1I1JW43_9LACT</name>
<dbReference type="GO" id="GO:0000028">
    <property type="term" value="P:ribosomal small subunit assembly"/>
    <property type="evidence" value="ECO:0007669"/>
    <property type="project" value="TreeGrafter"/>
</dbReference>
<dbReference type="SUPFAM" id="SSF54814">
    <property type="entry name" value="Prokaryotic type KH domain (KH-domain type II)"/>
    <property type="match status" value="1"/>
</dbReference>
<evidence type="ECO:0000256" key="3">
    <source>
        <dbReference type="ARBA" id="ARBA00022517"/>
    </source>
</evidence>
<dbReference type="InterPro" id="IPR005225">
    <property type="entry name" value="Small_GTP-bd"/>
</dbReference>
<dbReference type="AlphaFoldDB" id="A0A1I1JW43"/>
<keyword evidence="6 8" id="KW-0342">GTP-binding</keyword>
<dbReference type="Proteomes" id="UP000199612">
    <property type="component" value="Unassembled WGS sequence"/>
</dbReference>
<dbReference type="Pfam" id="PF07650">
    <property type="entry name" value="KH_2"/>
    <property type="match status" value="1"/>
</dbReference>
<keyword evidence="8" id="KW-0699">rRNA-binding</keyword>
<keyword evidence="4 8" id="KW-0547">Nucleotide-binding</keyword>
<feature type="domain" description="KH type-2" evidence="11">
    <location>
        <begin position="207"/>
        <end position="284"/>
    </location>
</feature>
<dbReference type="PROSITE" id="PS50823">
    <property type="entry name" value="KH_TYPE_2"/>
    <property type="match status" value="1"/>
</dbReference>
<feature type="region of interest" description="G4" evidence="9">
    <location>
        <begin position="126"/>
        <end position="129"/>
    </location>
</feature>
<dbReference type="Gene3D" id="3.40.50.300">
    <property type="entry name" value="P-loop containing nucleotide triphosphate hydrolases"/>
    <property type="match status" value="1"/>
</dbReference>
<dbReference type="PANTHER" id="PTHR42698:SF1">
    <property type="entry name" value="GTPASE ERA, MITOCHONDRIAL"/>
    <property type="match status" value="1"/>
</dbReference>
<accession>A0A1I1JW43</accession>
<evidence type="ECO:0000256" key="8">
    <source>
        <dbReference type="HAMAP-Rule" id="MF_00367"/>
    </source>
</evidence>
<dbReference type="OrthoDB" id="9805918at2"/>
<dbReference type="InterPro" id="IPR030388">
    <property type="entry name" value="G_ERA_dom"/>
</dbReference>
<dbReference type="Gene3D" id="3.30.300.20">
    <property type="match status" value="1"/>
</dbReference>
<dbReference type="CDD" id="cd22534">
    <property type="entry name" value="KH-II_Era"/>
    <property type="match status" value="1"/>
</dbReference>
<dbReference type="InterPro" id="IPR005662">
    <property type="entry name" value="GTPase_Era-like"/>
</dbReference>
<dbReference type="NCBIfam" id="TIGR00231">
    <property type="entry name" value="small_GTP"/>
    <property type="match status" value="1"/>
</dbReference>
<dbReference type="PANTHER" id="PTHR42698">
    <property type="entry name" value="GTPASE ERA"/>
    <property type="match status" value="1"/>
</dbReference>
<evidence type="ECO:0000256" key="9">
    <source>
        <dbReference type="PROSITE-ProRule" id="PRU01050"/>
    </source>
</evidence>
<dbReference type="InterPro" id="IPR006073">
    <property type="entry name" value="GTP-bd"/>
</dbReference>
<feature type="region of interest" description="G3" evidence="9">
    <location>
        <begin position="64"/>
        <end position="67"/>
    </location>
</feature>
<keyword evidence="14" id="KW-1185">Reference proteome</keyword>
<evidence type="ECO:0000256" key="2">
    <source>
        <dbReference type="ARBA" id="ARBA00020484"/>
    </source>
</evidence>
<dbReference type="InterPro" id="IPR009019">
    <property type="entry name" value="KH_sf_prok-type"/>
</dbReference>
<gene>
    <name evidence="8" type="primary">era</name>
    <name evidence="13" type="ORF">SAMN04488102_10948</name>
</gene>
<dbReference type="EMBL" id="FOLT01000009">
    <property type="protein sequence ID" value="SFC52899.1"/>
    <property type="molecule type" value="Genomic_DNA"/>
</dbReference>
<dbReference type="FunFam" id="3.30.300.20:FF:000003">
    <property type="entry name" value="GTPase Era"/>
    <property type="match status" value="1"/>
</dbReference>
<evidence type="ECO:0000259" key="12">
    <source>
        <dbReference type="PROSITE" id="PS51713"/>
    </source>
</evidence>
<comment type="function">
    <text evidence="8">An essential GTPase that binds both GDP and GTP, with rapid nucleotide exchange. Plays a role in 16S rRNA processing and 30S ribosomal subunit biogenesis and possibly also in cell cycle regulation and energy metabolism.</text>
</comment>
<dbReference type="InterPro" id="IPR015946">
    <property type="entry name" value="KH_dom-like_a/b"/>
</dbReference>
<dbReference type="PROSITE" id="PS51713">
    <property type="entry name" value="G_ERA"/>
    <property type="match status" value="1"/>
</dbReference>
<evidence type="ECO:0000256" key="5">
    <source>
        <dbReference type="ARBA" id="ARBA00022884"/>
    </source>
</evidence>
<dbReference type="RefSeq" id="WP_091530726.1">
    <property type="nucleotide sequence ID" value="NZ_FOLT01000009.1"/>
</dbReference>
<dbReference type="GO" id="GO:0005829">
    <property type="term" value="C:cytosol"/>
    <property type="evidence" value="ECO:0007669"/>
    <property type="project" value="TreeGrafter"/>
</dbReference>
<feature type="domain" description="Era-type G" evidence="12">
    <location>
        <begin position="9"/>
        <end position="176"/>
    </location>
</feature>
<comment type="subunit">
    <text evidence="8">Monomer.</text>
</comment>
<dbReference type="GO" id="GO:0003924">
    <property type="term" value="F:GTPase activity"/>
    <property type="evidence" value="ECO:0007669"/>
    <property type="project" value="UniProtKB-UniRule"/>
</dbReference>
<evidence type="ECO:0000259" key="11">
    <source>
        <dbReference type="PROSITE" id="PS50823"/>
    </source>
</evidence>
<evidence type="ECO:0000256" key="4">
    <source>
        <dbReference type="ARBA" id="ARBA00022741"/>
    </source>
</evidence>
<evidence type="ECO:0000313" key="14">
    <source>
        <dbReference type="Proteomes" id="UP000199612"/>
    </source>
</evidence>
<dbReference type="GO" id="GO:0005886">
    <property type="term" value="C:plasma membrane"/>
    <property type="evidence" value="ECO:0007669"/>
    <property type="project" value="UniProtKB-SubCell"/>
</dbReference>
<dbReference type="SUPFAM" id="SSF52540">
    <property type="entry name" value="P-loop containing nucleoside triphosphate hydrolases"/>
    <property type="match status" value="1"/>
</dbReference>
<dbReference type="NCBIfam" id="TIGR00436">
    <property type="entry name" value="era"/>
    <property type="match status" value="1"/>
</dbReference>
<dbReference type="GO" id="GO:0043024">
    <property type="term" value="F:ribosomal small subunit binding"/>
    <property type="evidence" value="ECO:0007669"/>
    <property type="project" value="TreeGrafter"/>
</dbReference>
<proteinExistence type="inferred from homology"/>
<evidence type="ECO:0000313" key="13">
    <source>
        <dbReference type="EMBL" id="SFC52899.1"/>
    </source>
</evidence>
<keyword evidence="8" id="KW-1003">Cell membrane</keyword>
<dbReference type="InterPro" id="IPR004044">
    <property type="entry name" value="KH_dom_type_2"/>
</dbReference>
<keyword evidence="8" id="KW-0963">Cytoplasm</keyword>
<keyword evidence="5 8" id="KW-0694">RNA-binding</keyword>
<dbReference type="GO" id="GO:0070181">
    <property type="term" value="F:small ribosomal subunit rRNA binding"/>
    <property type="evidence" value="ECO:0007669"/>
    <property type="project" value="UniProtKB-UniRule"/>
</dbReference>
<dbReference type="FunFam" id="3.40.50.300:FF:000094">
    <property type="entry name" value="GTPase Era"/>
    <property type="match status" value="1"/>
</dbReference>
<dbReference type="CDD" id="cd04163">
    <property type="entry name" value="Era"/>
    <property type="match status" value="1"/>
</dbReference>